<protein>
    <submittedName>
        <fullName evidence="1">Uncharacterized protein</fullName>
    </submittedName>
</protein>
<dbReference type="RefSeq" id="WP_197675001.1">
    <property type="nucleotide sequence ID" value="NZ_LT629787.1"/>
</dbReference>
<gene>
    <name evidence="1" type="ORF">SAMN05216210_2445</name>
</gene>
<dbReference type="STRING" id="1434072.SAMN05216210_2445"/>
<reference evidence="2" key="1">
    <citation type="submission" date="2016-10" db="EMBL/GenBank/DDBJ databases">
        <authorList>
            <person name="Varghese N."/>
            <person name="Submissions S."/>
        </authorList>
    </citation>
    <scope>NUCLEOTIDE SEQUENCE [LARGE SCALE GENOMIC DNA]</scope>
    <source>
        <strain evidence="2">CECT 8338</strain>
    </source>
</reference>
<dbReference type="AlphaFoldDB" id="A0A1H2GNS5"/>
<organism evidence="1 2">
    <name type="scientific">Halopseudomonas salegens</name>
    <dbReference type="NCBI Taxonomy" id="1434072"/>
    <lineage>
        <taxon>Bacteria</taxon>
        <taxon>Pseudomonadati</taxon>
        <taxon>Pseudomonadota</taxon>
        <taxon>Gammaproteobacteria</taxon>
        <taxon>Pseudomonadales</taxon>
        <taxon>Pseudomonadaceae</taxon>
        <taxon>Halopseudomonas</taxon>
    </lineage>
</organism>
<evidence type="ECO:0000313" key="2">
    <source>
        <dbReference type="Proteomes" id="UP000243924"/>
    </source>
</evidence>
<name>A0A1H2GNS5_9GAMM</name>
<accession>A0A1H2GNS5</accession>
<keyword evidence="2" id="KW-1185">Reference proteome</keyword>
<evidence type="ECO:0000313" key="1">
    <source>
        <dbReference type="EMBL" id="SDU21290.1"/>
    </source>
</evidence>
<sequence length="91" mass="10046">MTTTLKLISAFGIVLFGILFSVTYVSPEKVEETARNFVKSQIEKEILEQQQAISESSITEAVSNIAGRLGLEKEQIQADLQNDLPEKISSC</sequence>
<dbReference type="EMBL" id="LT629787">
    <property type="protein sequence ID" value="SDU21290.1"/>
    <property type="molecule type" value="Genomic_DNA"/>
</dbReference>
<proteinExistence type="predicted"/>
<dbReference type="Proteomes" id="UP000243924">
    <property type="component" value="Chromosome I"/>
</dbReference>